<accession>A0A382R4Y6</accession>
<dbReference type="InterPro" id="IPR000253">
    <property type="entry name" value="FHA_dom"/>
</dbReference>
<evidence type="ECO:0000256" key="1">
    <source>
        <dbReference type="SAM" id="MobiDB-lite"/>
    </source>
</evidence>
<dbReference type="Pfam" id="PF00498">
    <property type="entry name" value="FHA"/>
    <property type="match status" value="1"/>
</dbReference>
<sequence>MSVNQIISIGRSPTSDYRLSSSSVSTDHAMLIVSDGQDPSFLLIDKESSNGTRVVSNDGLVEISQMTVDRNTEIFFGDVSCRAGDVVAKATAASKSLGSSGQDTMKRDPISGRIETRPKTAVSVDQATVDKKNGRAREESRATSSRARNLSFVAAMALFLENYFNFEGRSSRSGYWYPTLALTFG</sequence>
<dbReference type="CDD" id="cd00060">
    <property type="entry name" value="FHA"/>
    <property type="match status" value="1"/>
</dbReference>
<evidence type="ECO:0000259" key="2">
    <source>
        <dbReference type="PROSITE" id="PS50006"/>
    </source>
</evidence>
<dbReference type="SMART" id="SM00240">
    <property type="entry name" value="FHA"/>
    <property type="match status" value="1"/>
</dbReference>
<feature type="compositionally biased region" description="Basic and acidic residues" evidence="1">
    <location>
        <begin position="104"/>
        <end position="118"/>
    </location>
</feature>
<feature type="non-terminal residue" evidence="3">
    <location>
        <position position="185"/>
    </location>
</feature>
<dbReference type="InterPro" id="IPR008984">
    <property type="entry name" value="SMAD_FHA_dom_sf"/>
</dbReference>
<feature type="domain" description="FHA" evidence="2">
    <location>
        <begin position="7"/>
        <end position="54"/>
    </location>
</feature>
<reference evidence="3" key="1">
    <citation type="submission" date="2018-05" db="EMBL/GenBank/DDBJ databases">
        <authorList>
            <person name="Lanie J.A."/>
            <person name="Ng W.-L."/>
            <person name="Kazmierczak K.M."/>
            <person name="Andrzejewski T.M."/>
            <person name="Davidsen T.M."/>
            <person name="Wayne K.J."/>
            <person name="Tettelin H."/>
            <person name="Glass J.I."/>
            <person name="Rusch D."/>
            <person name="Podicherti R."/>
            <person name="Tsui H.-C.T."/>
            <person name="Winkler M.E."/>
        </authorList>
    </citation>
    <scope>NUCLEOTIDE SEQUENCE</scope>
</reference>
<evidence type="ECO:0000313" key="3">
    <source>
        <dbReference type="EMBL" id="SVC92809.1"/>
    </source>
</evidence>
<dbReference type="EMBL" id="UINC01119178">
    <property type="protein sequence ID" value="SVC92809.1"/>
    <property type="molecule type" value="Genomic_DNA"/>
</dbReference>
<dbReference type="AlphaFoldDB" id="A0A382R4Y6"/>
<dbReference type="PROSITE" id="PS50006">
    <property type="entry name" value="FHA_DOMAIN"/>
    <property type="match status" value="1"/>
</dbReference>
<gene>
    <name evidence="3" type="ORF">METZ01_LOCUS345663</name>
</gene>
<proteinExistence type="predicted"/>
<dbReference type="SUPFAM" id="SSF49879">
    <property type="entry name" value="SMAD/FHA domain"/>
    <property type="match status" value="1"/>
</dbReference>
<feature type="compositionally biased region" description="Basic and acidic residues" evidence="1">
    <location>
        <begin position="128"/>
        <end position="141"/>
    </location>
</feature>
<protein>
    <recommendedName>
        <fullName evidence="2">FHA domain-containing protein</fullName>
    </recommendedName>
</protein>
<feature type="region of interest" description="Disordered" evidence="1">
    <location>
        <begin position="97"/>
        <end position="143"/>
    </location>
</feature>
<name>A0A382R4Y6_9ZZZZ</name>
<dbReference type="Gene3D" id="2.60.200.20">
    <property type="match status" value="1"/>
</dbReference>
<organism evidence="3">
    <name type="scientific">marine metagenome</name>
    <dbReference type="NCBI Taxonomy" id="408172"/>
    <lineage>
        <taxon>unclassified sequences</taxon>
        <taxon>metagenomes</taxon>
        <taxon>ecological metagenomes</taxon>
    </lineage>
</organism>